<feature type="transmembrane region" description="Helical" evidence="10">
    <location>
        <begin position="289"/>
        <end position="316"/>
    </location>
</feature>
<evidence type="ECO:0000256" key="7">
    <source>
        <dbReference type="ARBA" id="ARBA00023170"/>
    </source>
</evidence>
<gene>
    <name evidence="12" type="ORF">MNOR_LOCUS25745</name>
</gene>
<feature type="transmembrane region" description="Helical" evidence="10">
    <location>
        <begin position="125"/>
        <end position="146"/>
    </location>
</feature>
<feature type="non-terminal residue" evidence="12">
    <location>
        <position position="1"/>
    </location>
</feature>
<proteinExistence type="predicted"/>
<sequence>QVMDSEEWWAWADGISGAWAAVVCVVVVLGTAINVAVLVHWLTARSSIDSPAQALPMADFLLCAIAAPLRYAHAPPMLPPEPESSPSLLQAITMPVVQESNDTMNHLLGNKISLVVQESEVKTEAVQIVVVTLCLTSLHVVVLVALHRLTLLMHCAPTSPGRYTAPLIVLLIGMCCAIGVSMGLHATGVFTHNLPLLGPQHLPPSNTSTPNVVIAFLLYIASLCVISATCYMVIAVTLLNQPVRRPYSSPCQSSNIRPSTSSASGSQNKTDDCPSDVGNSERQGRAIRACVTVISVVMTLTVCWVLPVTLALYTLLLNKSLTHSLPYSDVLVLLSGLIHPFVYGEGWTALLACGEGVQQTVSFLKHKIGYLKKNSSRPRQKPRDQDKKGLICWPCKSKSNKENHEIQLQ</sequence>
<evidence type="ECO:0000256" key="2">
    <source>
        <dbReference type="ARBA" id="ARBA00022475"/>
    </source>
</evidence>
<keyword evidence="2" id="KW-1003">Cell membrane</keyword>
<evidence type="ECO:0000256" key="4">
    <source>
        <dbReference type="ARBA" id="ARBA00022989"/>
    </source>
</evidence>
<name>A0AAV2RIM3_MEGNR</name>
<dbReference type="CDD" id="cd00637">
    <property type="entry name" value="7tm_classA_rhodopsin-like"/>
    <property type="match status" value="1"/>
</dbReference>
<evidence type="ECO:0000256" key="9">
    <source>
        <dbReference type="SAM" id="MobiDB-lite"/>
    </source>
</evidence>
<dbReference type="InterPro" id="IPR017452">
    <property type="entry name" value="GPCR_Rhodpsn_7TM"/>
</dbReference>
<feature type="transmembrane region" description="Helical" evidence="10">
    <location>
        <begin position="212"/>
        <end position="239"/>
    </location>
</feature>
<evidence type="ECO:0000256" key="5">
    <source>
        <dbReference type="ARBA" id="ARBA00023040"/>
    </source>
</evidence>
<dbReference type="Proteomes" id="UP001497623">
    <property type="component" value="Unassembled WGS sequence"/>
</dbReference>
<keyword evidence="13" id="KW-1185">Reference proteome</keyword>
<feature type="transmembrane region" description="Helical" evidence="10">
    <location>
        <begin position="167"/>
        <end position="192"/>
    </location>
</feature>
<feature type="transmembrane region" description="Helical" evidence="10">
    <location>
        <begin position="54"/>
        <end position="72"/>
    </location>
</feature>
<evidence type="ECO:0000256" key="8">
    <source>
        <dbReference type="ARBA" id="ARBA00023224"/>
    </source>
</evidence>
<evidence type="ECO:0000313" key="13">
    <source>
        <dbReference type="Proteomes" id="UP001497623"/>
    </source>
</evidence>
<reference evidence="12 13" key="1">
    <citation type="submission" date="2024-05" db="EMBL/GenBank/DDBJ databases">
        <authorList>
            <person name="Wallberg A."/>
        </authorList>
    </citation>
    <scope>NUCLEOTIDE SEQUENCE [LARGE SCALE GENOMIC DNA]</scope>
</reference>
<keyword evidence="6 10" id="KW-0472">Membrane</keyword>
<evidence type="ECO:0000256" key="3">
    <source>
        <dbReference type="ARBA" id="ARBA00022692"/>
    </source>
</evidence>
<dbReference type="GO" id="GO:0005886">
    <property type="term" value="C:plasma membrane"/>
    <property type="evidence" value="ECO:0007669"/>
    <property type="project" value="UniProtKB-SubCell"/>
</dbReference>
<feature type="compositionally biased region" description="Polar residues" evidence="9">
    <location>
        <begin position="249"/>
        <end position="268"/>
    </location>
</feature>
<organism evidence="12 13">
    <name type="scientific">Meganyctiphanes norvegica</name>
    <name type="common">Northern krill</name>
    <name type="synonym">Thysanopoda norvegica</name>
    <dbReference type="NCBI Taxonomy" id="48144"/>
    <lineage>
        <taxon>Eukaryota</taxon>
        <taxon>Metazoa</taxon>
        <taxon>Ecdysozoa</taxon>
        <taxon>Arthropoda</taxon>
        <taxon>Crustacea</taxon>
        <taxon>Multicrustacea</taxon>
        <taxon>Malacostraca</taxon>
        <taxon>Eumalacostraca</taxon>
        <taxon>Eucarida</taxon>
        <taxon>Euphausiacea</taxon>
        <taxon>Euphausiidae</taxon>
        <taxon>Meganyctiphanes</taxon>
    </lineage>
</organism>
<dbReference type="EMBL" id="CAXKWB010024944">
    <property type="protein sequence ID" value="CAL4126968.1"/>
    <property type="molecule type" value="Genomic_DNA"/>
</dbReference>
<keyword evidence="5" id="KW-0297">G-protein coupled receptor</keyword>
<evidence type="ECO:0000259" key="11">
    <source>
        <dbReference type="PROSITE" id="PS50262"/>
    </source>
</evidence>
<dbReference type="PANTHER" id="PTHR24228">
    <property type="entry name" value="B2 BRADYKININ RECEPTOR/ANGIOTENSIN II RECEPTOR"/>
    <property type="match status" value="1"/>
</dbReference>
<evidence type="ECO:0000313" key="12">
    <source>
        <dbReference type="EMBL" id="CAL4126968.1"/>
    </source>
</evidence>
<dbReference type="PROSITE" id="PS50262">
    <property type="entry name" value="G_PROTEIN_RECEP_F1_2"/>
    <property type="match status" value="1"/>
</dbReference>
<accession>A0AAV2RIM3</accession>
<keyword evidence="3 10" id="KW-0812">Transmembrane</keyword>
<comment type="subcellular location">
    <subcellularLocation>
        <location evidence="1">Cell membrane</location>
        <topology evidence="1">Multi-pass membrane protein</topology>
    </subcellularLocation>
</comment>
<comment type="caution">
    <text evidence="12">The sequence shown here is derived from an EMBL/GenBank/DDBJ whole genome shotgun (WGS) entry which is preliminary data.</text>
</comment>
<evidence type="ECO:0000256" key="1">
    <source>
        <dbReference type="ARBA" id="ARBA00004651"/>
    </source>
</evidence>
<dbReference type="GO" id="GO:0016493">
    <property type="term" value="F:C-C chemokine receptor activity"/>
    <property type="evidence" value="ECO:0007669"/>
    <property type="project" value="TreeGrafter"/>
</dbReference>
<dbReference type="AlphaFoldDB" id="A0AAV2RIM3"/>
<dbReference type="SUPFAM" id="SSF81321">
    <property type="entry name" value="Family A G protein-coupled receptor-like"/>
    <property type="match status" value="1"/>
</dbReference>
<feature type="region of interest" description="Disordered" evidence="9">
    <location>
        <begin position="246"/>
        <end position="280"/>
    </location>
</feature>
<keyword evidence="7" id="KW-0675">Receptor</keyword>
<feature type="domain" description="G-protein coupled receptors family 1 profile" evidence="11">
    <location>
        <begin position="212"/>
        <end position="343"/>
    </location>
</feature>
<evidence type="ECO:0000256" key="6">
    <source>
        <dbReference type="ARBA" id="ARBA00023136"/>
    </source>
</evidence>
<dbReference type="PANTHER" id="PTHR24228:SF55">
    <property type="entry name" value="G-PROTEIN COUPLED RECEPTOR 75-RELATED"/>
    <property type="match status" value="1"/>
</dbReference>
<protein>
    <recommendedName>
        <fullName evidence="11">G-protein coupled receptors family 1 profile domain-containing protein</fullName>
    </recommendedName>
</protein>
<dbReference type="Gene3D" id="1.20.1070.10">
    <property type="entry name" value="Rhodopsin 7-helix transmembrane proteins"/>
    <property type="match status" value="1"/>
</dbReference>
<evidence type="ECO:0000256" key="10">
    <source>
        <dbReference type="SAM" id="Phobius"/>
    </source>
</evidence>
<feature type="transmembrane region" description="Helical" evidence="10">
    <location>
        <begin position="18"/>
        <end position="42"/>
    </location>
</feature>
<keyword evidence="8" id="KW-0807">Transducer</keyword>
<keyword evidence="4 10" id="KW-1133">Transmembrane helix</keyword>